<accession>A0A0C1YNI0</accession>
<dbReference type="AlphaFoldDB" id="A0A0C1YNI0"/>
<evidence type="ECO:0000313" key="1">
    <source>
        <dbReference type="EMBL" id="NEV65583.1"/>
    </source>
</evidence>
<proteinExistence type="predicted"/>
<reference evidence="1" key="2">
    <citation type="journal article" date="2015" name="Genome Announc.">
        <title>Draft Genome Sequence of Filamentous Marine Cyanobacterium Lyngbya confervoides Strain BDU141951.</title>
        <authorList>
            <person name="Chandrababunaidu M.M."/>
            <person name="Sen D."/>
            <person name="Tripathy S."/>
        </authorList>
    </citation>
    <scope>NUCLEOTIDE SEQUENCE</scope>
    <source>
        <strain evidence="1">BDU141951</strain>
    </source>
</reference>
<sequence length="99" mass="10879">MKLTSLLLPLLTSVGVLSGQAAGRALPPPEDVPEERLRTEIILEARSPIDGTPLTPAEYEDLQAAIVDYPAPTLDSQIREVVFLLQIRRVLRPVIPFLP</sequence>
<comment type="caution">
    <text evidence="1">The sequence shown here is derived from an EMBL/GenBank/DDBJ whole genome shotgun (WGS) entry which is preliminary data.</text>
</comment>
<reference evidence="1" key="3">
    <citation type="submission" date="2020-02" db="EMBL/GenBank/DDBJ databases">
        <authorList>
            <person name="Sarangi A.N."/>
            <person name="Ghosh S."/>
            <person name="Mukherjee M."/>
            <person name="Tripathy S."/>
        </authorList>
    </citation>
    <scope>NUCLEOTIDE SEQUENCE</scope>
    <source>
        <strain evidence="1">BDU141951</strain>
    </source>
</reference>
<name>A0A0C1YNI0_9CYAN</name>
<organism evidence="1">
    <name type="scientific">Lyngbya confervoides BDU141951</name>
    <dbReference type="NCBI Taxonomy" id="1574623"/>
    <lineage>
        <taxon>Bacteria</taxon>
        <taxon>Bacillati</taxon>
        <taxon>Cyanobacteriota</taxon>
        <taxon>Cyanophyceae</taxon>
        <taxon>Oscillatoriophycideae</taxon>
        <taxon>Oscillatoriales</taxon>
        <taxon>Microcoleaceae</taxon>
        <taxon>Lyngbya</taxon>
    </lineage>
</organism>
<reference evidence="1" key="1">
    <citation type="submission" date="2014-11" db="EMBL/GenBank/DDBJ databases">
        <authorList>
            <person name="Malar M.C."/>
            <person name="Sen D."/>
            <person name="Tripathy S."/>
        </authorList>
    </citation>
    <scope>NUCLEOTIDE SEQUENCE</scope>
    <source>
        <strain evidence="1">BDU141951</strain>
    </source>
</reference>
<gene>
    <name evidence="1" type="ORF">QQ91_000445</name>
</gene>
<protein>
    <submittedName>
        <fullName evidence="1">Glutathione S-transferase</fullName>
    </submittedName>
</protein>
<dbReference type="EMBL" id="JTHE02000002">
    <property type="protein sequence ID" value="NEV65583.1"/>
    <property type="molecule type" value="Genomic_DNA"/>
</dbReference>